<dbReference type="InterPro" id="IPR006619">
    <property type="entry name" value="PGRP_domain_met/bac"/>
</dbReference>
<evidence type="ECO:0000313" key="4">
    <source>
        <dbReference type="EMBL" id="KAK2155988.1"/>
    </source>
</evidence>
<dbReference type="SUPFAM" id="SSF55846">
    <property type="entry name" value="N-acetylmuramoyl-L-alanine amidase-like"/>
    <property type="match status" value="1"/>
</dbReference>
<comment type="caution">
    <text evidence="4">The sequence shown here is derived from an EMBL/GenBank/DDBJ whole genome shotgun (WGS) entry which is preliminary data.</text>
</comment>
<dbReference type="EMBL" id="JAODUP010000224">
    <property type="protein sequence ID" value="KAK2155988.1"/>
    <property type="molecule type" value="Genomic_DNA"/>
</dbReference>
<dbReference type="CDD" id="cd06583">
    <property type="entry name" value="PGRP"/>
    <property type="match status" value="1"/>
</dbReference>
<dbReference type="Pfam" id="PF01510">
    <property type="entry name" value="Amidase_2"/>
    <property type="match status" value="1"/>
</dbReference>
<dbReference type="SMART" id="SM00701">
    <property type="entry name" value="PGRP"/>
    <property type="match status" value="1"/>
</dbReference>
<keyword evidence="2" id="KW-0732">Signal</keyword>
<evidence type="ECO:0000313" key="5">
    <source>
        <dbReference type="Proteomes" id="UP001208570"/>
    </source>
</evidence>
<dbReference type="GO" id="GO:0009253">
    <property type="term" value="P:peptidoglycan catabolic process"/>
    <property type="evidence" value="ECO:0007669"/>
    <property type="project" value="InterPro"/>
</dbReference>
<dbReference type="InterPro" id="IPR036505">
    <property type="entry name" value="Amidase/PGRP_sf"/>
</dbReference>
<dbReference type="PANTHER" id="PTHR11022">
    <property type="entry name" value="PEPTIDOGLYCAN RECOGNITION PROTEIN"/>
    <property type="match status" value="1"/>
</dbReference>
<evidence type="ECO:0000256" key="2">
    <source>
        <dbReference type="SAM" id="SignalP"/>
    </source>
</evidence>
<dbReference type="PANTHER" id="PTHR11022:SF41">
    <property type="entry name" value="PEPTIDOGLYCAN-RECOGNITION PROTEIN LC-RELATED"/>
    <property type="match status" value="1"/>
</dbReference>
<dbReference type="GO" id="GO:0008270">
    <property type="term" value="F:zinc ion binding"/>
    <property type="evidence" value="ECO:0007669"/>
    <property type="project" value="InterPro"/>
</dbReference>
<protein>
    <recommendedName>
        <fullName evidence="3">Peptidoglycan recognition protein family domain-containing protein</fullName>
    </recommendedName>
</protein>
<organism evidence="4 5">
    <name type="scientific">Paralvinella palmiformis</name>
    <dbReference type="NCBI Taxonomy" id="53620"/>
    <lineage>
        <taxon>Eukaryota</taxon>
        <taxon>Metazoa</taxon>
        <taxon>Spiralia</taxon>
        <taxon>Lophotrochozoa</taxon>
        <taxon>Annelida</taxon>
        <taxon>Polychaeta</taxon>
        <taxon>Sedentaria</taxon>
        <taxon>Canalipalpata</taxon>
        <taxon>Terebellida</taxon>
        <taxon>Terebelliformia</taxon>
        <taxon>Alvinellidae</taxon>
        <taxon>Paralvinella</taxon>
    </lineage>
</organism>
<feature type="chain" id="PRO_5042175185" description="Peptidoglycan recognition protein family domain-containing protein" evidence="2">
    <location>
        <begin position="24"/>
        <end position="233"/>
    </location>
</feature>
<dbReference type="Proteomes" id="UP001208570">
    <property type="component" value="Unassembled WGS sequence"/>
</dbReference>
<sequence>MRVLNILLFLALGMAHLVQQGDAWGSFRWRRIITDRTRCCFGGCYSKEQMSDLCEGVEKSMIKREEWEAAEPRQVLQVNGIADNIILLHTGPDTCTIGGLSRYNCERCMQDEECMKGFLIAFQANDLDDGKDDIRYNFLIGQDGVIYEGRGWGVVGQHTKGNNLLSVGIGMIGDFTKSEPSQASQNALKNLLSCGQAAEALSRSADFTTGPKMTGKALFEMIKRCNGLCTGQK</sequence>
<dbReference type="InterPro" id="IPR002502">
    <property type="entry name" value="Amidase_domain"/>
</dbReference>
<dbReference type="AlphaFoldDB" id="A0AAD9JMK6"/>
<feature type="domain" description="Peptidoglycan recognition protein family" evidence="3">
    <location>
        <begin position="59"/>
        <end position="214"/>
    </location>
</feature>
<comment type="similarity">
    <text evidence="1">Belongs to the N-acetylmuramoyl-L-alanine amidase 2 family.</text>
</comment>
<dbReference type="GO" id="GO:0008745">
    <property type="term" value="F:N-acetylmuramoyl-L-alanine amidase activity"/>
    <property type="evidence" value="ECO:0007669"/>
    <property type="project" value="InterPro"/>
</dbReference>
<evidence type="ECO:0000256" key="1">
    <source>
        <dbReference type="ARBA" id="ARBA00007553"/>
    </source>
</evidence>
<keyword evidence="5" id="KW-1185">Reference proteome</keyword>
<feature type="signal peptide" evidence="2">
    <location>
        <begin position="1"/>
        <end position="23"/>
    </location>
</feature>
<gene>
    <name evidence="4" type="ORF">LSH36_224g02021</name>
</gene>
<accession>A0AAD9JMK6</accession>
<dbReference type="Gene3D" id="3.40.80.10">
    <property type="entry name" value="Peptidoglycan recognition protein-like"/>
    <property type="match status" value="1"/>
</dbReference>
<dbReference type="InterPro" id="IPR015510">
    <property type="entry name" value="PGRP"/>
</dbReference>
<proteinExistence type="inferred from homology"/>
<reference evidence="4" key="1">
    <citation type="journal article" date="2023" name="Mol. Biol. Evol.">
        <title>Third-Generation Sequencing Reveals the Adaptive Role of the Epigenome in Three Deep-Sea Polychaetes.</title>
        <authorList>
            <person name="Perez M."/>
            <person name="Aroh O."/>
            <person name="Sun Y."/>
            <person name="Lan Y."/>
            <person name="Juniper S.K."/>
            <person name="Young C.R."/>
            <person name="Angers B."/>
            <person name="Qian P.Y."/>
        </authorList>
    </citation>
    <scope>NUCLEOTIDE SEQUENCE</scope>
    <source>
        <strain evidence="4">P08H-3</strain>
    </source>
</reference>
<name>A0AAD9JMK6_9ANNE</name>
<evidence type="ECO:0000259" key="3">
    <source>
        <dbReference type="SMART" id="SM00701"/>
    </source>
</evidence>